<organism evidence="1 2">
    <name type="scientific">Microlunatus endophyticus</name>
    <dbReference type="NCBI Taxonomy" id="1716077"/>
    <lineage>
        <taxon>Bacteria</taxon>
        <taxon>Bacillati</taxon>
        <taxon>Actinomycetota</taxon>
        <taxon>Actinomycetes</taxon>
        <taxon>Propionibacteriales</taxon>
        <taxon>Propionibacteriaceae</taxon>
        <taxon>Microlunatus</taxon>
    </lineage>
</organism>
<evidence type="ECO:0000313" key="2">
    <source>
        <dbReference type="Proteomes" id="UP000613840"/>
    </source>
</evidence>
<gene>
    <name evidence="1" type="ORF">GCM10011575_25310</name>
</gene>
<reference evidence="1" key="1">
    <citation type="journal article" date="2014" name="Int. J. Syst. Evol. Microbiol.">
        <title>Complete genome sequence of Corynebacterium casei LMG S-19264T (=DSM 44701T), isolated from a smear-ripened cheese.</title>
        <authorList>
            <consortium name="US DOE Joint Genome Institute (JGI-PGF)"/>
            <person name="Walter F."/>
            <person name="Albersmeier A."/>
            <person name="Kalinowski J."/>
            <person name="Ruckert C."/>
        </authorList>
    </citation>
    <scope>NUCLEOTIDE SEQUENCE</scope>
    <source>
        <strain evidence="1">CGMCC 4.7306</strain>
    </source>
</reference>
<proteinExistence type="predicted"/>
<dbReference type="AlphaFoldDB" id="A0A917S9I6"/>
<evidence type="ECO:0000313" key="1">
    <source>
        <dbReference type="EMBL" id="GGL65828.1"/>
    </source>
</evidence>
<dbReference type="EMBL" id="BMMZ01000005">
    <property type="protein sequence ID" value="GGL65828.1"/>
    <property type="molecule type" value="Genomic_DNA"/>
</dbReference>
<reference evidence="1" key="2">
    <citation type="submission" date="2020-09" db="EMBL/GenBank/DDBJ databases">
        <authorList>
            <person name="Sun Q."/>
            <person name="Zhou Y."/>
        </authorList>
    </citation>
    <scope>NUCLEOTIDE SEQUENCE</scope>
    <source>
        <strain evidence="1">CGMCC 4.7306</strain>
    </source>
</reference>
<comment type="caution">
    <text evidence="1">The sequence shown here is derived from an EMBL/GenBank/DDBJ whole genome shotgun (WGS) entry which is preliminary data.</text>
</comment>
<name>A0A917S9I6_9ACTN</name>
<accession>A0A917S9I6</accession>
<dbReference type="RefSeq" id="WP_188895697.1">
    <property type="nucleotide sequence ID" value="NZ_BMMZ01000005.1"/>
</dbReference>
<keyword evidence="2" id="KW-1185">Reference proteome</keyword>
<sequence>MFNIFGDRVMRCSNNHLFVATQGSRLFSSIHLGPFRVMQCPLDGKVGMCGNVDANSLSPQQLEEASHYRA</sequence>
<protein>
    <submittedName>
        <fullName evidence="1">Uncharacterized protein</fullName>
    </submittedName>
</protein>
<dbReference type="Proteomes" id="UP000613840">
    <property type="component" value="Unassembled WGS sequence"/>
</dbReference>